<dbReference type="PROSITE" id="PS50011">
    <property type="entry name" value="PROTEIN_KINASE_DOM"/>
    <property type="match status" value="1"/>
</dbReference>
<dbReference type="InterPro" id="IPR000719">
    <property type="entry name" value="Prot_kinase_dom"/>
</dbReference>
<evidence type="ECO:0000256" key="1">
    <source>
        <dbReference type="ARBA" id="ARBA00022527"/>
    </source>
</evidence>
<dbReference type="PROSITE" id="PS00107">
    <property type="entry name" value="PROTEIN_KINASE_ATP"/>
    <property type="match status" value="1"/>
</dbReference>
<dbReference type="FunFam" id="1.10.510.10:FF:000945">
    <property type="entry name" value="Uncharacterized protein"/>
    <property type="match status" value="1"/>
</dbReference>
<keyword evidence="10" id="KW-1185">Reference proteome</keyword>
<keyword evidence="5 6" id="KW-0067">ATP-binding</keyword>
<dbReference type="OMA" id="MSMEIPP"/>
<evidence type="ECO:0000256" key="7">
    <source>
        <dbReference type="SAM" id="MobiDB-lite"/>
    </source>
</evidence>
<feature type="binding site" evidence="6">
    <location>
        <position position="161"/>
    </location>
    <ligand>
        <name>ATP</name>
        <dbReference type="ChEBI" id="CHEBI:30616"/>
    </ligand>
</feature>
<feature type="domain" description="Protein kinase" evidence="8">
    <location>
        <begin position="132"/>
        <end position="395"/>
    </location>
</feature>
<dbReference type="Proteomes" id="UP000688137">
    <property type="component" value="Unassembled WGS sequence"/>
</dbReference>
<dbReference type="PROSITE" id="PS00108">
    <property type="entry name" value="PROTEIN_KINASE_ST"/>
    <property type="match status" value="1"/>
</dbReference>
<dbReference type="GO" id="GO:0004674">
    <property type="term" value="F:protein serine/threonine kinase activity"/>
    <property type="evidence" value="ECO:0007669"/>
    <property type="project" value="UniProtKB-KW"/>
</dbReference>
<dbReference type="PANTHER" id="PTHR24345:SF0">
    <property type="entry name" value="CELL CYCLE SERINE_THREONINE-PROTEIN KINASE CDC5_MSD2"/>
    <property type="match status" value="1"/>
</dbReference>
<dbReference type="InterPro" id="IPR017441">
    <property type="entry name" value="Protein_kinase_ATP_BS"/>
</dbReference>
<gene>
    <name evidence="9" type="ORF">PPRIM_AZ9-3.1.T0850201</name>
</gene>
<feature type="compositionally biased region" description="Polar residues" evidence="7">
    <location>
        <begin position="512"/>
        <end position="524"/>
    </location>
</feature>
<proteinExistence type="predicted"/>
<dbReference type="PANTHER" id="PTHR24345">
    <property type="entry name" value="SERINE/THREONINE-PROTEIN KINASE PLK"/>
    <property type="match status" value="1"/>
</dbReference>
<keyword evidence="2" id="KW-0808">Transferase</keyword>
<dbReference type="GO" id="GO:0005634">
    <property type="term" value="C:nucleus"/>
    <property type="evidence" value="ECO:0007669"/>
    <property type="project" value="TreeGrafter"/>
</dbReference>
<dbReference type="GO" id="GO:0005524">
    <property type="term" value="F:ATP binding"/>
    <property type="evidence" value="ECO:0007669"/>
    <property type="project" value="UniProtKB-UniRule"/>
</dbReference>
<accession>A0A8S1NMQ1</accession>
<evidence type="ECO:0000256" key="2">
    <source>
        <dbReference type="ARBA" id="ARBA00022679"/>
    </source>
</evidence>
<feature type="region of interest" description="Disordered" evidence="7">
    <location>
        <begin position="512"/>
        <end position="534"/>
    </location>
</feature>
<name>A0A8S1NMQ1_PARPR</name>
<evidence type="ECO:0000256" key="4">
    <source>
        <dbReference type="ARBA" id="ARBA00022777"/>
    </source>
</evidence>
<comment type="caution">
    <text evidence="9">The sequence shown here is derived from an EMBL/GenBank/DDBJ whole genome shotgun (WGS) entry which is preliminary data.</text>
</comment>
<feature type="region of interest" description="Disordered" evidence="7">
    <location>
        <begin position="462"/>
        <end position="483"/>
    </location>
</feature>
<evidence type="ECO:0000259" key="8">
    <source>
        <dbReference type="PROSITE" id="PS50011"/>
    </source>
</evidence>
<keyword evidence="4" id="KW-0418">Kinase</keyword>
<dbReference type="AlphaFoldDB" id="A0A8S1NMQ1"/>
<evidence type="ECO:0000313" key="10">
    <source>
        <dbReference type="Proteomes" id="UP000688137"/>
    </source>
</evidence>
<evidence type="ECO:0000256" key="3">
    <source>
        <dbReference type="ARBA" id="ARBA00022741"/>
    </source>
</evidence>
<keyword evidence="3 6" id="KW-0547">Nucleotide-binding</keyword>
<sequence length="534" mass="61675">MNQKLWIQIPNEIKQRNDKPILKSEFVKLKKNKTRILYGYDQYILLAKKPDQPPCKYLKLDFETKFEIIRTPVQKKDEDDDTLGQIIGMNLMRDFGQAEHPSYNLQGNEKVIIQWREFFQSRINQWQFHSLFRVFKKIGKGNFASVYLAERIEDGVQMAIKAFSKQAAYAEENGKQAIVNELSIMRKLNHHHLMRMYEIYETNNSLYVGLELLQGGSLYDLIKEKVILSTKQIQQILVGILQGLCHMHQKEIMHRDLKLENILFKQSKKMDSVVVADFGLATHVNEPVYLYCRCGTPGYVAPEVINMKDMKGHYSSVCDIYSLGLVFYLLLTGKPPFPGKSYATVVKQNREANVDFSIKQLQNAPNTAIDLLRKMLEKDPQKRIKANQCLQHSFLSEINQIMLEDNQNDFIEEGEENDLCSRMNALNEESVKFDAFRKNQLINSPQSSPGVLATKQLKQQKNIDSSNSLQMNSPLFTGKTDSVDSIPNIGLQQTQQQTSFQASPMIKPSRFKQTIPQQMQQQDNPLLKYTNKKE</sequence>
<protein>
    <recommendedName>
        <fullName evidence="8">Protein kinase domain-containing protein</fullName>
    </recommendedName>
</protein>
<evidence type="ECO:0000256" key="5">
    <source>
        <dbReference type="ARBA" id="ARBA00022840"/>
    </source>
</evidence>
<evidence type="ECO:0000256" key="6">
    <source>
        <dbReference type="PROSITE-ProRule" id="PRU10141"/>
    </source>
</evidence>
<organism evidence="9 10">
    <name type="scientific">Paramecium primaurelia</name>
    <dbReference type="NCBI Taxonomy" id="5886"/>
    <lineage>
        <taxon>Eukaryota</taxon>
        <taxon>Sar</taxon>
        <taxon>Alveolata</taxon>
        <taxon>Ciliophora</taxon>
        <taxon>Intramacronucleata</taxon>
        <taxon>Oligohymenophorea</taxon>
        <taxon>Peniculida</taxon>
        <taxon>Parameciidae</taxon>
        <taxon>Paramecium</taxon>
    </lineage>
</organism>
<dbReference type="Pfam" id="PF00069">
    <property type="entry name" value="Pkinase"/>
    <property type="match status" value="1"/>
</dbReference>
<dbReference type="InterPro" id="IPR008271">
    <property type="entry name" value="Ser/Thr_kinase_AS"/>
</dbReference>
<dbReference type="SMART" id="SM00220">
    <property type="entry name" value="S_TKc"/>
    <property type="match status" value="1"/>
</dbReference>
<dbReference type="EMBL" id="CAJJDM010000088">
    <property type="protein sequence ID" value="CAD8090305.1"/>
    <property type="molecule type" value="Genomic_DNA"/>
</dbReference>
<keyword evidence="1" id="KW-0723">Serine/threonine-protein kinase</keyword>
<evidence type="ECO:0000313" key="9">
    <source>
        <dbReference type="EMBL" id="CAD8090305.1"/>
    </source>
</evidence>
<reference evidence="9" key="1">
    <citation type="submission" date="2021-01" db="EMBL/GenBank/DDBJ databases">
        <authorList>
            <consortium name="Genoscope - CEA"/>
            <person name="William W."/>
        </authorList>
    </citation>
    <scope>NUCLEOTIDE SEQUENCE</scope>
</reference>